<name>A0A2W5MMP2_ANCNO</name>
<organism evidence="1 2">
    <name type="scientific">Ancylobacter novellus</name>
    <name type="common">Thiobacillus novellus</name>
    <dbReference type="NCBI Taxonomy" id="921"/>
    <lineage>
        <taxon>Bacteria</taxon>
        <taxon>Pseudomonadati</taxon>
        <taxon>Pseudomonadota</taxon>
        <taxon>Alphaproteobacteria</taxon>
        <taxon>Hyphomicrobiales</taxon>
        <taxon>Xanthobacteraceae</taxon>
        <taxon>Ancylobacter</taxon>
    </lineage>
</organism>
<evidence type="ECO:0000313" key="1">
    <source>
        <dbReference type="EMBL" id="PZQ18953.1"/>
    </source>
</evidence>
<dbReference type="Proteomes" id="UP000249577">
    <property type="component" value="Unassembled WGS sequence"/>
</dbReference>
<gene>
    <name evidence="1" type="ORF">DI565_00685</name>
</gene>
<proteinExistence type="predicted"/>
<evidence type="ECO:0000313" key="2">
    <source>
        <dbReference type="Proteomes" id="UP000249577"/>
    </source>
</evidence>
<comment type="caution">
    <text evidence="1">The sequence shown here is derived from an EMBL/GenBank/DDBJ whole genome shotgun (WGS) entry which is preliminary data.</text>
</comment>
<accession>A0A2W5MMP2</accession>
<sequence length="85" mass="9322">MNRVVKGLVALACIAIVALVGWRVIAAINERQIRDYVRDAEQGAACLRAREAVALLDEGRMLPLEFESEAVARAEARSCETRAKP</sequence>
<reference evidence="1 2" key="1">
    <citation type="submission" date="2017-08" db="EMBL/GenBank/DDBJ databases">
        <title>Infants hospitalized years apart are colonized by the same room-sourced microbial strains.</title>
        <authorList>
            <person name="Brooks B."/>
            <person name="Olm M.R."/>
            <person name="Firek B.A."/>
            <person name="Baker R."/>
            <person name="Thomas B.C."/>
            <person name="Morowitz M.J."/>
            <person name="Banfield J.F."/>
        </authorList>
    </citation>
    <scope>NUCLEOTIDE SEQUENCE [LARGE SCALE GENOMIC DNA]</scope>
    <source>
        <strain evidence="1">S2_005_003_R2_43</strain>
    </source>
</reference>
<protein>
    <submittedName>
        <fullName evidence="1">Uncharacterized protein</fullName>
    </submittedName>
</protein>
<dbReference type="EMBL" id="QFPN01000001">
    <property type="protein sequence ID" value="PZQ18953.1"/>
    <property type="molecule type" value="Genomic_DNA"/>
</dbReference>
<dbReference type="AlphaFoldDB" id="A0A2W5MMP2"/>